<dbReference type="GO" id="GO:0016491">
    <property type="term" value="F:oxidoreductase activity"/>
    <property type="evidence" value="ECO:0007669"/>
    <property type="project" value="UniProtKB-KW"/>
</dbReference>
<dbReference type="RefSeq" id="XP_003040212.1">
    <property type="nucleotide sequence ID" value="XM_003040166.1"/>
</dbReference>
<evidence type="ECO:0000313" key="4">
    <source>
        <dbReference type="Proteomes" id="UP000005206"/>
    </source>
</evidence>
<dbReference type="AlphaFoldDB" id="C7ZNA6"/>
<evidence type="ECO:0000256" key="2">
    <source>
        <dbReference type="ARBA" id="ARBA00023002"/>
    </source>
</evidence>
<sequence>MPKIISFTKTWHSEPYAFISPTRPELSAAGKNIVVTSGGTGIGNAIATAFAKAGAKSVAILGRRQDKLKSGAVHISAAAAQGTQVLYETADLLDLGQTEAAFQSIVAKVGEIDVLVSNAGGLPEPGPIAGYDGNTFVRAVSDGHLSSLNSFQSFLVHAGPKPILLNTSSYMANITPTPGMSAYSVSKAAALKLSGFIAAENPVMHVVNVQPGWVATDLNGHQMEATDSVELPGQFYVWLASPEAKFLKDKFVWANWDAQELLERAEEI</sequence>
<dbReference type="OrthoDB" id="1933717at2759"/>
<keyword evidence="4" id="KW-1185">Reference proteome</keyword>
<dbReference type="InParanoid" id="C7ZNA6"/>
<dbReference type="Gene3D" id="3.40.50.720">
    <property type="entry name" value="NAD(P)-binding Rossmann-like Domain"/>
    <property type="match status" value="1"/>
</dbReference>
<dbReference type="KEGG" id="nhe:NECHADRAFT_55027"/>
<dbReference type="PRINTS" id="PR00081">
    <property type="entry name" value="GDHRDH"/>
</dbReference>
<dbReference type="VEuPathDB" id="FungiDB:NECHADRAFT_55027"/>
<dbReference type="GeneID" id="9678025"/>
<dbReference type="CDD" id="cd05233">
    <property type="entry name" value="SDR_c"/>
    <property type="match status" value="1"/>
</dbReference>
<dbReference type="Pfam" id="PF00106">
    <property type="entry name" value="adh_short"/>
    <property type="match status" value="1"/>
</dbReference>
<name>C7ZNA6_FUSV7</name>
<dbReference type="InterPro" id="IPR002347">
    <property type="entry name" value="SDR_fam"/>
</dbReference>
<dbReference type="PANTHER" id="PTHR43669:SF3">
    <property type="entry name" value="ALCOHOL DEHYDROGENASE, PUTATIVE (AFU_ORTHOLOGUE AFUA_3G03445)-RELATED"/>
    <property type="match status" value="1"/>
</dbReference>
<dbReference type="OMA" id="LNWVVEG"/>
<accession>C7ZNA6</accession>
<protein>
    <submittedName>
        <fullName evidence="3">Uncharacterized protein</fullName>
    </submittedName>
</protein>
<dbReference type="Proteomes" id="UP000005206">
    <property type="component" value="Chromosome 13"/>
</dbReference>
<dbReference type="HOGENOM" id="CLU_010194_8_2_1"/>
<dbReference type="SUPFAM" id="SSF51735">
    <property type="entry name" value="NAD(P)-binding Rossmann-fold domains"/>
    <property type="match status" value="1"/>
</dbReference>
<proteinExistence type="inferred from homology"/>
<dbReference type="InterPro" id="IPR036291">
    <property type="entry name" value="NAD(P)-bd_dom_sf"/>
</dbReference>
<comment type="similarity">
    <text evidence="1">Belongs to the short-chain dehydrogenases/reductases (SDR) family.</text>
</comment>
<evidence type="ECO:0000256" key="1">
    <source>
        <dbReference type="ARBA" id="ARBA00006484"/>
    </source>
</evidence>
<organism evidence="3 4">
    <name type="scientific">Fusarium vanettenii (strain ATCC MYA-4622 / CBS 123669 / FGSC 9596 / NRRL 45880 / 77-13-4)</name>
    <name type="common">Fusarium solani subsp. pisi</name>
    <dbReference type="NCBI Taxonomy" id="660122"/>
    <lineage>
        <taxon>Eukaryota</taxon>
        <taxon>Fungi</taxon>
        <taxon>Dikarya</taxon>
        <taxon>Ascomycota</taxon>
        <taxon>Pezizomycotina</taxon>
        <taxon>Sordariomycetes</taxon>
        <taxon>Hypocreomycetidae</taxon>
        <taxon>Hypocreales</taxon>
        <taxon>Nectriaceae</taxon>
        <taxon>Fusarium</taxon>
        <taxon>Fusarium solani species complex</taxon>
        <taxon>Fusarium vanettenii</taxon>
    </lineage>
</organism>
<reference evidence="3 4" key="1">
    <citation type="journal article" date="2009" name="PLoS Genet.">
        <title>The genome of Nectria haematococca: contribution of supernumerary chromosomes to gene expansion.</title>
        <authorList>
            <person name="Coleman J.J."/>
            <person name="Rounsley S.D."/>
            <person name="Rodriguez-Carres M."/>
            <person name="Kuo A."/>
            <person name="Wasmann C.C."/>
            <person name="Grimwood J."/>
            <person name="Schmutz J."/>
            <person name="Taga M."/>
            <person name="White G.J."/>
            <person name="Zhou S."/>
            <person name="Schwartz D.C."/>
            <person name="Freitag M."/>
            <person name="Ma L.J."/>
            <person name="Danchin E.G."/>
            <person name="Henrissat B."/>
            <person name="Coutinho P.M."/>
            <person name="Nelson D.R."/>
            <person name="Straney D."/>
            <person name="Napoli C.A."/>
            <person name="Barker B.M."/>
            <person name="Gribskov M."/>
            <person name="Rep M."/>
            <person name="Kroken S."/>
            <person name="Molnar I."/>
            <person name="Rensing C."/>
            <person name="Kennell J.C."/>
            <person name="Zamora J."/>
            <person name="Farman M.L."/>
            <person name="Selker E.U."/>
            <person name="Salamov A."/>
            <person name="Shapiro H."/>
            <person name="Pangilinan J."/>
            <person name="Lindquist E."/>
            <person name="Lamers C."/>
            <person name="Grigoriev I.V."/>
            <person name="Geiser D.M."/>
            <person name="Covert S.F."/>
            <person name="Temporini E."/>
            <person name="Vanetten H.D."/>
        </authorList>
    </citation>
    <scope>NUCLEOTIDE SEQUENCE [LARGE SCALE GENOMIC DNA]</scope>
    <source>
        <strain evidence="4">ATCC MYA-4622 / CBS 123669 / FGSC 9596 / NRRL 45880 / 77-13-4</strain>
    </source>
</reference>
<keyword evidence="2" id="KW-0560">Oxidoreductase</keyword>
<gene>
    <name evidence="3" type="ORF">NECHADRAFT_55027</name>
</gene>
<dbReference type="eggNOG" id="KOG0725">
    <property type="taxonomic scope" value="Eukaryota"/>
</dbReference>
<dbReference type="PANTHER" id="PTHR43669">
    <property type="entry name" value="5-KETO-D-GLUCONATE 5-REDUCTASE"/>
    <property type="match status" value="1"/>
</dbReference>
<evidence type="ECO:0000313" key="3">
    <source>
        <dbReference type="EMBL" id="EEU34499.1"/>
    </source>
</evidence>
<dbReference type="EMBL" id="GG698965">
    <property type="protein sequence ID" value="EEU34499.1"/>
    <property type="molecule type" value="Genomic_DNA"/>
</dbReference>